<reference evidence="2" key="1">
    <citation type="journal article" date="2021" name="Proc. Natl. Acad. Sci. U.S.A.">
        <title>A Catalog of Tens of Thousands of Viruses from Human Metagenomes Reveals Hidden Associations with Chronic Diseases.</title>
        <authorList>
            <person name="Tisza M.J."/>
            <person name="Buck C.B."/>
        </authorList>
    </citation>
    <scope>NUCLEOTIDE SEQUENCE</scope>
    <source>
        <strain evidence="2">Ctrpg19</strain>
    </source>
</reference>
<keyword evidence="1" id="KW-0175">Coiled coil</keyword>
<name>A0A8S5MJZ8_9CAUD</name>
<feature type="coiled-coil region" evidence="1">
    <location>
        <begin position="293"/>
        <end position="320"/>
    </location>
</feature>
<dbReference type="PANTHER" id="PTHR32114:SF2">
    <property type="entry name" value="ABC TRANSPORTER ABCH.3"/>
    <property type="match status" value="1"/>
</dbReference>
<dbReference type="Gene3D" id="3.40.50.300">
    <property type="entry name" value="P-loop containing nucleotide triphosphate hydrolases"/>
    <property type="match status" value="2"/>
</dbReference>
<evidence type="ECO:0000313" key="2">
    <source>
        <dbReference type="EMBL" id="DAD82653.1"/>
    </source>
</evidence>
<accession>A0A8S5MJZ8</accession>
<dbReference type="SUPFAM" id="SSF52540">
    <property type="entry name" value="P-loop containing nucleoside triphosphate hydrolases"/>
    <property type="match status" value="1"/>
</dbReference>
<feature type="coiled-coil region" evidence="1">
    <location>
        <begin position="382"/>
        <end position="451"/>
    </location>
</feature>
<sequence>MKLNFHRIEIENFLSIGKADISLSDRGFTIVNGVNNNPADSAISNGSGKSSIFEAISWSLTGETIRGVKDVVNMFTTGGTAVTIYFSVDKDEFIVSRYKDHKVYKTDLKININGEDKSGKGIRDSQKLLESYLPDLNSSLLGSVILLGQGLPQRFTNNSPSGRKEVLEKLSKSDFMIEDLKSRISDRKTELQKQLREKEDLILVAQTKLSTLKRQNEDYNLKLNSMEDPSVYKNIIEKAEKSKKELGDKILEYSNKLQQEQTWLNSLKEKKSLIQSEFTEKINNENIRYLQTKSEKESEIRYLETRYNQLNKEITNAKNIKDTCPTCGRKFENVFIPDVSSQEAEAEGLQNSLSTIRSYLSGLLLDSNMMKKKYTDESDFAVRSIVEEIKKSETNINTLSSELNSFTIKQREEEETINKYNLDLSNYESTVNTIKNNIAANEKAINKLDEEVVYNNVERSSLEERVSIVNRFSTLITRDFRGQLLKNVIKYIDSRAKEYCKDVFNTTDLDFILDGNNIDIKYCGKYMESLSGGEKQKIDLIIQFSIRDMLCQFLDFRSNIIALDEIFDALDSISCDKVINLISTKLSDIDSVFIITHHQELGIPIDSTITVTKDSSGVSYVC</sequence>
<proteinExistence type="predicted"/>
<dbReference type="SUPFAM" id="SSF75712">
    <property type="entry name" value="Rad50 coiled-coil Zn hook"/>
    <property type="match status" value="1"/>
</dbReference>
<feature type="coiled-coil region" evidence="1">
    <location>
        <begin position="177"/>
        <end position="256"/>
    </location>
</feature>
<dbReference type="EMBL" id="BK014923">
    <property type="protein sequence ID" value="DAD82653.1"/>
    <property type="molecule type" value="Genomic_DNA"/>
</dbReference>
<protein>
    <submittedName>
        <fullName evidence="2">STRUCTURAL MAINTENANCE OF CHROMOSOMES PROTEIN</fullName>
    </submittedName>
</protein>
<dbReference type="InterPro" id="IPR027417">
    <property type="entry name" value="P-loop_NTPase"/>
</dbReference>
<dbReference type="PANTHER" id="PTHR32114">
    <property type="entry name" value="ABC TRANSPORTER ABCH.3"/>
    <property type="match status" value="1"/>
</dbReference>
<evidence type="ECO:0000256" key="1">
    <source>
        <dbReference type="SAM" id="Coils"/>
    </source>
</evidence>
<organism evidence="2">
    <name type="scientific">Siphoviridae sp. ctrpg19</name>
    <dbReference type="NCBI Taxonomy" id="2826481"/>
    <lineage>
        <taxon>Viruses</taxon>
        <taxon>Duplodnaviria</taxon>
        <taxon>Heunggongvirae</taxon>
        <taxon>Uroviricota</taxon>
        <taxon>Caudoviricetes</taxon>
    </lineage>
</organism>